<dbReference type="Proteomes" id="UP000799118">
    <property type="component" value="Unassembled WGS sequence"/>
</dbReference>
<feature type="compositionally biased region" description="Polar residues" evidence="1">
    <location>
        <begin position="23"/>
        <end position="38"/>
    </location>
</feature>
<reference evidence="2" key="1">
    <citation type="journal article" date="2019" name="Environ. Microbiol.">
        <title>Fungal ecological strategies reflected in gene transcription - a case study of two litter decomposers.</title>
        <authorList>
            <person name="Barbi F."/>
            <person name="Kohler A."/>
            <person name="Barry K."/>
            <person name="Baskaran P."/>
            <person name="Daum C."/>
            <person name="Fauchery L."/>
            <person name="Ihrmark K."/>
            <person name="Kuo A."/>
            <person name="LaButti K."/>
            <person name="Lipzen A."/>
            <person name="Morin E."/>
            <person name="Grigoriev I.V."/>
            <person name="Henrissat B."/>
            <person name="Lindahl B."/>
            <person name="Martin F."/>
        </authorList>
    </citation>
    <scope>NUCLEOTIDE SEQUENCE</scope>
    <source>
        <strain evidence="2">JB14</strain>
    </source>
</reference>
<dbReference type="AlphaFoldDB" id="A0A6A4INY1"/>
<feature type="region of interest" description="Disordered" evidence="1">
    <location>
        <begin position="1"/>
        <end position="148"/>
    </location>
</feature>
<evidence type="ECO:0000313" key="3">
    <source>
        <dbReference type="Proteomes" id="UP000799118"/>
    </source>
</evidence>
<sequence length="307" mass="34396">MSRSSTSSRPGPLCEWPLERFMLSTSKSTQAKPSGSSRPNKRPLSPEGPNLFSPAKRRILTQEGIFSPDKTMKSSLRGRSSPGGSFADLLQTGSPAKRLDYGRPPKSSSSELPTLSNPVRSQAPSPEVFSKMASNSTPRRNIVDDDFFATPERLQPSFTLIPRELPPASDPQSIHHPGFTIHRDAHILVMNSEGLQITLEEDKDEWKENIPQRRKIKKAITEPLPAKVLTPKQELEKLFKAKSTPATPRKVASKEWQEPTSPTPRRTGLRSRVGTPVTEEEKRQRRQMLRDELEEVGGMDEDEEEDL</sequence>
<dbReference type="EMBL" id="ML769386">
    <property type="protein sequence ID" value="KAE9410045.1"/>
    <property type="molecule type" value="Genomic_DNA"/>
</dbReference>
<protein>
    <submittedName>
        <fullName evidence="2">Uncharacterized protein</fullName>
    </submittedName>
</protein>
<keyword evidence="3" id="KW-1185">Reference proteome</keyword>
<evidence type="ECO:0000256" key="1">
    <source>
        <dbReference type="SAM" id="MobiDB-lite"/>
    </source>
</evidence>
<feature type="compositionally biased region" description="Low complexity" evidence="1">
    <location>
        <begin position="74"/>
        <end position="85"/>
    </location>
</feature>
<feature type="region of interest" description="Disordered" evidence="1">
    <location>
        <begin position="239"/>
        <end position="307"/>
    </location>
</feature>
<name>A0A6A4INY1_9AGAR</name>
<feature type="compositionally biased region" description="Basic and acidic residues" evidence="1">
    <location>
        <begin position="279"/>
        <end position="291"/>
    </location>
</feature>
<dbReference type="OrthoDB" id="3211926at2759"/>
<proteinExistence type="predicted"/>
<organism evidence="2 3">
    <name type="scientific">Gymnopus androsaceus JB14</name>
    <dbReference type="NCBI Taxonomy" id="1447944"/>
    <lineage>
        <taxon>Eukaryota</taxon>
        <taxon>Fungi</taxon>
        <taxon>Dikarya</taxon>
        <taxon>Basidiomycota</taxon>
        <taxon>Agaricomycotina</taxon>
        <taxon>Agaricomycetes</taxon>
        <taxon>Agaricomycetidae</taxon>
        <taxon>Agaricales</taxon>
        <taxon>Marasmiineae</taxon>
        <taxon>Omphalotaceae</taxon>
        <taxon>Gymnopus</taxon>
    </lineage>
</organism>
<accession>A0A6A4INY1</accession>
<feature type="compositionally biased region" description="Polar residues" evidence="1">
    <location>
        <begin position="106"/>
        <end position="124"/>
    </location>
</feature>
<evidence type="ECO:0000313" key="2">
    <source>
        <dbReference type="EMBL" id="KAE9410045.1"/>
    </source>
</evidence>
<feature type="compositionally biased region" description="Acidic residues" evidence="1">
    <location>
        <begin position="292"/>
        <end position="307"/>
    </location>
</feature>
<gene>
    <name evidence="2" type="ORF">BT96DRAFT_464201</name>
</gene>